<dbReference type="PROSITE" id="PS51194">
    <property type="entry name" value="HELICASE_CTER"/>
    <property type="match status" value="1"/>
</dbReference>
<feature type="domain" description="Helicase ATP-binding" evidence="8">
    <location>
        <begin position="178"/>
        <end position="355"/>
    </location>
</feature>
<dbReference type="FunFam" id="3.40.50.300:FF:000526">
    <property type="entry name" value="DExH-box ATP-dependent RNA helicase DExH3"/>
    <property type="match status" value="1"/>
</dbReference>
<keyword evidence="4" id="KW-0067">ATP-binding</keyword>
<dbReference type="Pfam" id="PF00271">
    <property type="entry name" value="Helicase_C"/>
    <property type="match status" value="1"/>
</dbReference>
<dbReference type="CDD" id="cd18791">
    <property type="entry name" value="SF2_C_RHA"/>
    <property type="match status" value="1"/>
</dbReference>
<gene>
    <name evidence="10" type="ORF">BT96DRAFT_914080</name>
</gene>
<dbReference type="PANTHER" id="PTHR18934">
    <property type="entry name" value="ATP-DEPENDENT RNA HELICASE"/>
    <property type="match status" value="1"/>
</dbReference>
<evidence type="ECO:0000256" key="2">
    <source>
        <dbReference type="ARBA" id="ARBA00022801"/>
    </source>
</evidence>
<dbReference type="Gene3D" id="3.40.50.300">
    <property type="entry name" value="P-loop containing nucleotide triphosphate hydrolases"/>
    <property type="match status" value="2"/>
</dbReference>
<dbReference type="PROSITE" id="PS51192">
    <property type="entry name" value="HELICASE_ATP_BIND_1"/>
    <property type="match status" value="1"/>
</dbReference>
<evidence type="ECO:0000256" key="1">
    <source>
        <dbReference type="ARBA" id="ARBA00022741"/>
    </source>
</evidence>
<keyword evidence="3" id="KW-0347">Helicase</keyword>
<feature type="region of interest" description="Disordered" evidence="7">
    <location>
        <begin position="1027"/>
        <end position="1054"/>
    </location>
</feature>
<dbReference type="Pfam" id="PF21010">
    <property type="entry name" value="HA2_C"/>
    <property type="match status" value="1"/>
</dbReference>
<dbReference type="GO" id="GO:0005524">
    <property type="term" value="F:ATP binding"/>
    <property type="evidence" value="ECO:0007669"/>
    <property type="project" value="UniProtKB-KW"/>
</dbReference>
<evidence type="ECO:0000313" key="11">
    <source>
        <dbReference type="Proteomes" id="UP000799118"/>
    </source>
</evidence>
<dbReference type="SMART" id="SM00487">
    <property type="entry name" value="DEXDc"/>
    <property type="match status" value="1"/>
</dbReference>
<keyword evidence="1" id="KW-0547">Nucleotide-binding</keyword>
<feature type="compositionally biased region" description="Polar residues" evidence="7">
    <location>
        <begin position="1029"/>
        <end position="1048"/>
    </location>
</feature>
<dbReference type="Proteomes" id="UP000799118">
    <property type="component" value="Unassembled WGS sequence"/>
</dbReference>
<comment type="similarity">
    <text evidence="6">Belongs to the DExH box helicase family.</text>
</comment>
<evidence type="ECO:0000256" key="3">
    <source>
        <dbReference type="ARBA" id="ARBA00022806"/>
    </source>
</evidence>
<dbReference type="InterPro" id="IPR027417">
    <property type="entry name" value="P-loop_NTPase"/>
</dbReference>
<proteinExistence type="inferred from homology"/>
<evidence type="ECO:0000256" key="6">
    <source>
        <dbReference type="ARBA" id="ARBA00060772"/>
    </source>
</evidence>
<dbReference type="GO" id="GO:0016787">
    <property type="term" value="F:hydrolase activity"/>
    <property type="evidence" value="ECO:0007669"/>
    <property type="project" value="UniProtKB-KW"/>
</dbReference>
<feature type="domain" description="Helicase C-terminal" evidence="9">
    <location>
        <begin position="415"/>
        <end position="611"/>
    </location>
</feature>
<dbReference type="Pfam" id="PF00270">
    <property type="entry name" value="DEAD"/>
    <property type="match status" value="1"/>
</dbReference>
<evidence type="ECO:0000256" key="5">
    <source>
        <dbReference type="ARBA" id="ARBA00022884"/>
    </source>
</evidence>
<evidence type="ECO:0000256" key="4">
    <source>
        <dbReference type="ARBA" id="ARBA00022840"/>
    </source>
</evidence>
<accession>A0A6A4I7R8</accession>
<dbReference type="GO" id="GO:0003723">
    <property type="term" value="F:RNA binding"/>
    <property type="evidence" value="ECO:0007669"/>
    <property type="project" value="UniProtKB-KW"/>
</dbReference>
<dbReference type="PANTHER" id="PTHR18934:SF203">
    <property type="entry name" value="ATP-DEPENDENT RNA HELICASE A"/>
    <property type="match status" value="1"/>
</dbReference>
<dbReference type="InterPro" id="IPR001650">
    <property type="entry name" value="Helicase_C-like"/>
</dbReference>
<dbReference type="InterPro" id="IPR014001">
    <property type="entry name" value="Helicase_ATP-bd"/>
</dbReference>
<keyword evidence="5" id="KW-0694">RNA-binding</keyword>
<dbReference type="SUPFAM" id="SSF52540">
    <property type="entry name" value="P-loop containing nucleoside triphosphate hydrolases"/>
    <property type="match status" value="1"/>
</dbReference>
<dbReference type="Gene3D" id="1.20.120.1080">
    <property type="match status" value="1"/>
</dbReference>
<evidence type="ECO:0000259" key="8">
    <source>
        <dbReference type="PROSITE" id="PS51192"/>
    </source>
</evidence>
<dbReference type="AlphaFoldDB" id="A0A6A4I7R8"/>
<evidence type="ECO:0000313" key="10">
    <source>
        <dbReference type="EMBL" id="KAE9408072.1"/>
    </source>
</evidence>
<sequence>MDWYCQRFKFAPPTLSYVEARSTWETIMTVEGRKIGMGMAASKKNSMQQCYLDVVQYLEKCDPKLWEEFRNKLAKGLVQQARLTMYLSNHLQGRVRDLIVDLKSSELYRNRPSLASGTIADASAVFGGRYHAPNSTILEQKSQELLQRQQKYNENPSLQRMRSTRKELPVYSRSEEILSSIEANDVTVLMAATGSGKTTQVPQLILDELISKGKGGSCNIMCTQPRRLAALSVAHRVANERGEQLGQSVGYVVRFESRPPEPNGSINFCTIGVFLKMLQTALSGGHNQLDSITHIVVDEVHERDVDTDLLLVVLKRLLADRKARNKPIKIILMSATIDPALFRNYFPDDNNLPAPVIEVPGRTYPVKRHHLDDFFDNVTSGSASWVLQDDSVIKYAIRELGVAALPKHVPLQRFNIQRIEEDTESEIEIPYPLIAATIAHVLSISDSGHVLTFLAGWDDISALSKMLLNPPGPLPINFNDQKYSIHLLHSSVPLAEQQVIFDPPKEGVRRIILATNIAETSVTIPDVVYVVDSARLKEQRFDPDKHVSSLVSAWVGSSNLNQRAGRAGRHRPGEYYGVLSQKHASELQPYQTVEMSRVDLSNVVMHVKALNFPGMSVEEVLAATIEPPQPDRVAAAMSSLQMVGAIDEHKNLTSLGRVLLQIPVDVQVGRLVLLGSFFRCLDQALTLAALITNRDPFMAPMHLKEVAAAAKNKWCPSGIKSDALTALNAYNAWEQLQSRKEYQSANRFCVDNFLSKPTLLLIQKLKIHLLQSLYTAGVIDISAGGELGGEGSRFEIPPELNQNGDSMALLASLIAMSCQPKFAVRASEKVWRTRMDKMTMVHPSSVNHPKHETGRGEESFKQMVAFIEKRQNVSAGSGSSTTFLVNTTRLEPLLYVLFGAHDMQKDDQGLLLDQWITLVGQLDALDDIYDLRKYMDSCMTRVFEGIVMGRRRNRNLAVLPREEQLSESGDDAIDDTKDYSLSRTEVKELDLLTRDLVNILTQYSTERGFDSRPSTRAGTPRLLKYPGSGYSTPFGGNSQFNSRASTPTGRFRKF</sequence>
<dbReference type="OrthoDB" id="28053at2759"/>
<keyword evidence="2 10" id="KW-0378">Hydrolase</keyword>
<dbReference type="EMBL" id="ML769392">
    <property type="protein sequence ID" value="KAE9408072.1"/>
    <property type="molecule type" value="Genomic_DNA"/>
</dbReference>
<protein>
    <submittedName>
        <fullName evidence="10">P-loop containing nucleoside triphosphate hydrolase protein</fullName>
    </submittedName>
</protein>
<dbReference type="SMART" id="SM00490">
    <property type="entry name" value="HELICc"/>
    <property type="match status" value="1"/>
</dbReference>
<dbReference type="InterPro" id="IPR011545">
    <property type="entry name" value="DEAD/DEAH_box_helicase_dom"/>
</dbReference>
<keyword evidence="11" id="KW-1185">Reference proteome</keyword>
<dbReference type="Pfam" id="PF00035">
    <property type="entry name" value="dsrm"/>
    <property type="match status" value="1"/>
</dbReference>
<dbReference type="InterPro" id="IPR014720">
    <property type="entry name" value="dsRBD_dom"/>
</dbReference>
<evidence type="ECO:0000259" key="9">
    <source>
        <dbReference type="PROSITE" id="PS51194"/>
    </source>
</evidence>
<reference evidence="10" key="1">
    <citation type="journal article" date="2019" name="Environ. Microbiol.">
        <title>Fungal ecological strategies reflected in gene transcription - a case study of two litter decomposers.</title>
        <authorList>
            <person name="Barbi F."/>
            <person name="Kohler A."/>
            <person name="Barry K."/>
            <person name="Baskaran P."/>
            <person name="Daum C."/>
            <person name="Fauchery L."/>
            <person name="Ihrmark K."/>
            <person name="Kuo A."/>
            <person name="LaButti K."/>
            <person name="Lipzen A."/>
            <person name="Morin E."/>
            <person name="Grigoriev I.V."/>
            <person name="Henrissat B."/>
            <person name="Lindahl B."/>
            <person name="Martin F."/>
        </authorList>
    </citation>
    <scope>NUCLEOTIDE SEQUENCE</scope>
    <source>
        <strain evidence="10">JB14</strain>
    </source>
</reference>
<organism evidence="10 11">
    <name type="scientific">Gymnopus androsaceus JB14</name>
    <dbReference type="NCBI Taxonomy" id="1447944"/>
    <lineage>
        <taxon>Eukaryota</taxon>
        <taxon>Fungi</taxon>
        <taxon>Dikarya</taxon>
        <taxon>Basidiomycota</taxon>
        <taxon>Agaricomycotina</taxon>
        <taxon>Agaricomycetes</taxon>
        <taxon>Agaricomycetidae</taxon>
        <taxon>Agaricales</taxon>
        <taxon>Marasmiineae</taxon>
        <taxon>Omphalotaceae</taxon>
        <taxon>Gymnopus</taxon>
    </lineage>
</organism>
<dbReference type="GO" id="GO:0004386">
    <property type="term" value="F:helicase activity"/>
    <property type="evidence" value="ECO:0007669"/>
    <property type="project" value="UniProtKB-KW"/>
</dbReference>
<evidence type="ECO:0000256" key="7">
    <source>
        <dbReference type="SAM" id="MobiDB-lite"/>
    </source>
</evidence>
<dbReference type="InterPro" id="IPR007502">
    <property type="entry name" value="Helicase-assoc_dom"/>
</dbReference>
<dbReference type="SMART" id="SM00847">
    <property type="entry name" value="HA2"/>
    <property type="match status" value="1"/>
</dbReference>
<name>A0A6A4I7R8_9AGAR</name>
<dbReference type="FunFam" id="1.20.120.1080:FF:000002">
    <property type="entry name" value="Putative ATP-dependent RNA helicase DHX36"/>
    <property type="match status" value="1"/>
</dbReference>